<accession>A0A8E6B5W2</accession>
<dbReference type="RefSeq" id="WP_213496233.1">
    <property type="nucleotide sequence ID" value="NZ_CP074694.1"/>
</dbReference>
<proteinExistence type="predicted"/>
<sequence length="442" mass="49648">MLKFVQIEGSVMVRTGVLGLCLLALSNAGLGAADAKPSEELDKKARELVRKLGDPAFRKREAAAKELLAMGSNSLPALEASLHDPDAEIRERCQQLLPLAYEADMRWKIIQFGEDKLGQKNISLPGWKKFSQMAGTDEKARKFFTDMITSNVGLLQHVESDPKKAAQMYMSRCSDFGNQQANMVFVNINGIVQRQYQQPPQPKLHEFAALLLVNSEPKVEDAVNNGGGNNYYSNVGYLLYQPYIRTFLNDEKDGAIFKKVFMGWLDAQIEPYLTPSKSPNRMMSNNLTYAMQAIQNNDLKEAVGFVEKVVGLKELQGYWRGQAICTLAKFSEPKHIKLLEPLLKDETVITTINFGGVNNKPITVQVRDVALGITIHLKGEKPASFDFDGMKEGRYGNMGNNVFYPYAFGFEDDTNRKSTFKKWDEFVAKKAKEGEKKSEQKK</sequence>
<dbReference type="EMBL" id="CP074694">
    <property type="protein sequence ID" value="QVL31854.1"/>
    <property type="molecule type" value="Genomic_DNA"/>
</dbReference>
<dbReference type="InterPro" id="IPR016024">
    <property type="entry name" value="ARM-type_fold"/>
</dbReference>
<dbReference type="SUPFAM" id="SSF48371">
    <property type="entry name" value="ARM repeat"/>
    <property type="match status" value="1"/>
</dbReference>
<protein>
    <submittedName>
        <fullName evidence="1">HEAT repeat domain-containing protein</fullName>
    </submittedName>
</protein>
<gene>
    <name evidence="1" type="ORF">KIH39_23955</name>
</gene>
<name>A0A8E6B5W2_9BACT</name>
<reference evidence="1" key="1">
    <citation type="submission" date="2021-05" db="EMBL/GenBank/DDBJ databases">
        <title>Complete genome sequence of the cellulolytic planctomycete Telmatocola sphagniphila SP2T and characterization of the first cellulase from planctomycetes.</title>
        <authorList>
            <person name="Rakitin A.L."/>
            <person name="Beletsky A.V."/>
            <person name="Naumoff D.G."/>
            <person name="Kulichevskaya I.S."/>
            <person name="Mardanov A.V."/>
            <person name="Ravin N.V."/>
            <person name="Dedysh S.N."/>
        </authorList>
    </citation>
    <scope>NUCLEOTIDE SEQUENCE</scope>
    <source>
        <strain evidence="1">SP2T</strain>
    </source>
</reference>
<keyword evidence="2" id="KW-1185">Reference proteome</keyword>
<dbReference type="AlphaFoldDB" id="A0A8E6B5W2"/>
<dbReference type="KEGG" id="tsph:KIH39_23955"/>
<evidence type="ECO:0000313" key="1">
    <source>
        <dbReference type="EMBL" id="QVL31854.1"/>
    </source>
</evidence>
<organism evidence="1 2">
    <name type="scientific">Telmatocola sphagniphila</name>
    <dbReference type="NCBI Taxonomy" id="1123043"/>
    <lineage>
        <taxon>Bacteria</taxon>
        <taxon>Pseudomonadati</taxon>
        <taxon>Planctomycetota</taxon>
        <taxon>Planctomycetia</taxon>
        <taxon>Gemmatales</taxon>
        <taxon>Gemmataceae</taxon>
    </lineage>
</organism>
<dbReference type="Proteomes" id="UP000676194">
    <property type="component" value="Chromosome"/>
</dbReference>
<evidence type="ECO:0000313" key="2">
    <source>
        <dbReference type="Proteomes" id="UP000676194"/>
    </source>
</evidence>